<evidence type="ECO:0000256" key="4">
    <source>
        <dbReference type="SAM" id="MobiDB-lite"/>
    </source>
</evidence>
<dbReference type="PANTHER" id="PTHR13068">
    <property type="entry name" value="CGI-12 PROTEIN-RELATED"/>
    <property type="match status" value="1"/>
</dbReference>
<dbReference type="InterPro" id="IPR003690">
    <property type="entry name" value="MTERF"/>
</dbReference>
<dbReference type="SMART" id="SM00733">
    <property type="entry name" value="Mterf"/>
    <property type="match status" value="2"/>
</dbReference>
<comment type="caution">
    <text evidence="5">The sequence shown here is derived from an EMBL/GenBank/DDBJ whole genome shotgun (WGS) entry which is preliminary data.</text>
</comment>
<dbReference type="Gene3D" id="1.25.70.10">
    <property type="entry name" value="Transcription termination factor 3, mitochondrial"/>
    <property type="match status" value="1"/>
</dbReference>
<protein>
    <submittedName>
        <fullName evidence="5">Mitochondrial transcription termination mTERF (ISS)</fullName>
    </submittedName>
</protein>
<evidence type="ECO:0000313" key="6">
    <source>
        <dbReference type="Proteomes" id="UP000239899"/>
    </source>
</evidence>
<dbReference type="GO" id="GO:0003676">
    <property type="term" value="F:nucleic acid binding"/>
    <property type="evidence" value="ECO:0007669"/>
    <property type="project" value="InterPro"/>
</dbReference>
<gene>
    <name evidence="5" type="ORF">C2E21_1879</name>
</gene>
<comment type="similarity">
    <text evidence="1">Belongs to the mTERF family.</text>
</comment>
<dbReference type="Pfam" id="PF02536">
    <property type="entry name" value="mTERF"/>
    <property type="match status" value="1"/>
</dbReference>
<dbReference type="OrthoDB" id="637682at2759"/>
<keyword evidence="2" id="KW-0804">Transcription</keyword>
<organism evidence="5 6">
    <name type="scientific">Chlorella sorokiniana</name>
    <name type="common">Freshwater green alga</name>
    <dbReference type="NCBI Taxonomy" id="3076"/>
    <lineage>
        <taxon>Eukaryota</taxon>
        <taxon>Viridiplantae</taxon>
        <taxon>Chlorophyta</taxon>
        <taxon>core chlorophytes</taxon>
        <taxon>Trebouxiophyceae</taxon>
        <taxon>Chlorellales</taxon>
        <taxon>Chlorellaceae</taxon>
        <taxon>Chlorella clade</taxon>
        <taxon>Chlorella</taxon>
    </lineage>
</organism>
<keyword evidence="3" id="KW-0809">Transit peptide</keyword>
<dbReference type="EMBL" id="LHPG02000003">
    <property type="protein sequence ID" value="PRW60113.1"/>
    <property type="molecule type" value="Genomic_DNA"/>
</dbReference>
<evidence type="ECO:0000256" key="3">
    <source>
        <dbReference type="ARBA" id="ARBA00022946"/>
    </source>
</evidence>
<reference evidence="5 6" key="1">
    <citation type="journal article" date="2018" name="Plant J.">
        <title>Genome sequences of Chlorella sorokiniana UTEX 1602 and Micractinium conductrix SAG 241.80: implications to maltose excretion by a green alga.</title>
        <authorList>
            <person name="Arriola M.B."/>
            <person name="Velmurugan N."/>
            <person name="Zhang Y."/>
            <person name="Plunkett M.H."/>
            <person name="Hondzo H."/>
            <person name="Barney B.M."/>
        </authorList>
    </citation>
    <scope>NUCLEOTIDE SEQUENCE [LARGE SCALE GENOMIC DNA]</scope>
    <source>
        <strain evidence="6">UTEX 1602</strain>
    </source>
</reference>
<dbReference type="GO" id="GO:0006353">
    <property type="term" value="P:DNA-templated transcription termination"/>
    <property type="evidence" value="ECO:0007669"/>
    <property type="project" value="UniProtKB-KW"/>
</dbReference>
<evidence type="ECO:0000256" key="1">
    <source>
        <dbReference type="ARBA" id="ARBA00007692"/>
    </source>
</evidence>
<name>A0A2P6U1C2_CHLSO</name>
<dbReference type="PANTHER" id="PTHR13068:SF151">
    <property type="entry name" value="TRANSCRIPTION TERMINATION FACTOR MTERF9, CHLOROPLASTIC"/>
    <property type="match status" value="1"/>
</dbReference>
<dbReference type="AlphaFoldDB" id="A0A2P6U1C2"/>
<keyword evidence="2" id="KW-0806">Transcription termination</keyword>
<evidence type="ECO:0000256" key="2">
    <source>
        <dbReference type="ARBA" id="ARBA00022472"/>
    </source>
</evidence>
<evidence type="ECO:0000313" key="5">
    <source>
        <dbReference type="EMBL" id="PRW60113.1"/>
    </source>
</evidence>
<feature type="region of interest" description="Disordered" evidence="4">
    <location>
        <begin position="25"/>
        <end position="58"/>
    </location>
</feature>
<sequence>MVALAPAAAASAATTSTVRCASASPQPHAWWARPAAARRQQRRQGGSGSSSTLCQAGGKGGDVGQILRDALQQPQQGQNLAYLAAGNWLRGLGIESQPEINRILDIAMNPNSMFTSRDRKQPTNPHARKLDVEADLKPLLAFLTGEAALTQEQVAKIISEHPALLSYSVADRLQPFFAYLTGELGLSQQEVVSVVQQRPTLLGVEVGNLRRMVGYLLEAGNSREAVVEMLATSL</sequence>
<keyword evidence="2" id="KW-0805">Transcription regulation</keyword>
<accession>A0A2P6U1C2</accession>
<proteinExistence type="inferred from homology"/>
<dbReference type="InterPro" id="IPR038538">
    <property type="entry name" value="MTERF_sf"/>
</dbReference>
<keyword evidence="6" id="KW-1185">Reference proteome</keyword>
<dbReference type="Proteomes" id="UP000239899">
    <property type="component" value="Unassembled WGS sequence"/>
</dbReference>